<dbReference type="Gene3D" id="3.20.20.80">
    <property type="entry name" value="Glycosidases"/>
    <property type="match status" value="1"/>
</dbReference>
<proteinExistence type="predicted"/>
<dbReference type="InterPro" id="IPR017853">
    <property type="entry name" value="GH"/>
</dbReference>
<name>A0ABQ0HIV3_9ACTN</name>
<gene>
    <name evidence="1" type="ORF">GOTRE_133_00210</name>
</gene>
<evidence type="ECO:0000313" key="1">
    <source>
        <dbReference type="EMBL" id="GAB45833.1"/>
    </source>
</evidence>
<dbReference type="PANTHER" id="PTHR36183:SF2">
    <property type="entry name" value="BETA-GLUCURONIDASE C-TERMINAL DOMAIN-CONTAINING PROTEIN"/>
    <property type="match status" value="1"/>
</dbReference>
<dbReference type="InterPro" id="IPR013780">
    <property type="entry name" value="Glyco_hydro_b"/>
</dbReference>
<comment type="caution">
    <text evidence="1">The sequence shown here is derived from an EMBL/GenBank/DDBJ whole genome shotgun (WGS) entry which is preliminary data.</text>
</comment>
<evidence type="ECO:0000313" key="2">
    <source>
        <dbReference type="Proteomes" id="UP000004881"/>
    </source>
</evidence>
<dbReference type="EMBL" id="BAFD01000099">
    <property type="protein sequence ID" value="GAB45833.1"/>
    <property type="molecule type" value="Genomic_DNA"/>
</dbReference>
<dbReference type="Proteomes" id="UP000004881">
    <property type="component" value="Unassembled WGS sequence"/>
</dbReference>
<dbReference type="Gene3D" id="2.60.40.1180">
    <property type="entry name" value="Golgi alpha-mannosidase II"/>
    <property type="match status" value="1"/>
</dbReference>
<reference evidence="1 2" key="1">
    <citation type="submission" date="2012-02" db="EMBL/GenBank/DDBJ databases">
        <title>Whole genome shotgun sequence of Gordonia terrae NBRC 100016.</title>
        <authorList>
            <person name="Takarada H."/>
            <person name="Hosoyama A."/>
            <person name="Tsuchikane K."/>
            <person name="Katsumata H."/>
            <person name="Yamazaki S."/>
            <person name="Fujita N."/>
        </authorList>
    </citation>
    <scope>NUCLEOTIDE SEQUENCE [LARGE SCALE GENOMIC DNA]</scope>
    <source>
        <strain evidence="1 2">NBRC 100016</strain>
    </source>
</reference>
<keyword evidence="2" id="KW-1185">Reference proteome</keyword>
<sequence>MGGPAARALASRMDVNESLRSPEAMDVRVLSVMLPVVLLFASCAAHDSRQSVQAQMLGESGYGFVSDSVGLSIESSTLAGDGKAIQRQDLVSLFKDFRPGMVLRVGGNTSDQMFWTSAGEPRPSGYRFTVTPKGLNRLAELTKELGWRVVMGVNLRARDPQRAADMARYARSIFGEWLTAIAIGNEPNVYYPSNPPFGTYASDVRRYGNEIRAAVPDVSIQGPDASGNRSDFIWSSASQFARSPAIAPDVYAAHFYGSQGCDTETMRPSALFTEFADERRKSSLTDIYRASSLSNSPKAVLSEVNSINCGGMAGISNRLAGALWMLDFAFYAATQGFNGVYFHGTLTDCIAYSPVCVADDREINTADPFKALLLLNRMANGMAMLSVAPYGANSNIRLYGLRGRNSLALVAINTGEGDGDWVDVNVDLPGSGFAELASAELFTKDETSTDGTRLARMTSMDGMPPDLDKECASGQIDIEPVATARVASRPASAKVVFFCERND</sequence>
<accession>A0ABQ0HIV3</accession>
<organism evidence="1 2">
    <name type="scientific">Gordonia terrae NBRC 100016</name>
    <dbReference type="NCBI Taxonomy" id="1089454"/>
    <lineage>
        <taxon>Bacteria</taxon>
        <taxon>Bacillati</taxon>
        <taxon>Actinomycetota</taxon>
        <taxon>Actinomycetes</taxon>
        <taxon>Mycobacteriales</taxon>
        <taxon>Gordoniaceae</taxon>
        <taxon>Gordonia</taxon>
    </lineage>
</organism>
<dbReference type="InterPro" id="IPR052974">
    <property type="entry name" value="GH79_Enzymes"/>
</dbReference>
<protein>
    <submittedName>
        <fullName evidence="1">Uncharacterized protein</fullName>
    </submittedName>
</protein>
<dbReference type="SUPFAM" id="SSF51445">
    <property type="entry name" value="(Trans)glycosidases"/>
    <property type="match status" value="1"/>
</dbReference>
<dbReference type="PANTHER" id="PTHR36183">
    <property type="entry name" value="BETA-GLUCURONIDASE"/>
    <property type="match status" value="1"/>
</dbReference>